<dbReference type="SMART" id="SM00342">
    <property type="entry name" value="HTH_ARAC"/>
    <property type="match status" value="1"/>
</dbReference>
<keyword evidence="3" id="KW-0804">Transcription</keyword>
<dbReference type="InterPro" id="IPR009057">
    <property type="entry name" value="Homeodomain-like_sf"/>
</dbReference>
<dbReference type="Pfam" id="PF12833">
    <property type="entry name" value="HTH_18"/>
    <property type="match status" value="1"/>
</dbReference>
<dbReference type="GO" id="GO:0003700">
    <property type="term" value="F:DNA-binding transcription factor activity"/>
    <property type="evidence" value="ECO:0007669"/>
    <property type="project" value="InterPro"/>
</dbReference>
<dbReference type="InterPro" id="IPR018062">
    <property type="entry name" value="HTH_AraC-typ_CS"/>
</dbReference>
<organism evidence="5 6">
    <name type="scientific">Shigella dysenteriae</name>
    <dbReference type="NCBI Taxonomy" id="622"/>
    <lineage>
        <taxon>Bacteria</taxon>
        <taxon>Pseudomonadati</taxon>
        <taxon>Pseudomonadota</taxon>
        <taxon>Gammaproteobacteria</taxon>
        <taxon>Enterobacterales</taxon>
        <taxon>Enterobacteriaceae</taxon>
        <taxon>Shigella</taxon>
    </lineage>
</organism>
<evidence type="ECO:0000259" key="4">
    <source>
        <dbReference type="PROSITE" id="PS01124"/>
    </source>
</evidence>
<gene>
    <name evidence="5" type="primary">ypdC_1</name>
    <name evidence="5" type="ORF">NCTC4837_02269</name>
</gene>
<evidence type="ECO:0000313" key="6">
    <source>
        <dbReference type="Proteomes" id="UP000251082"/>
    </source>
</evidence>
<feature type="domain" description="HTH araC/xylS-type" evidence="4">
    <location>
        <begin position="49"/>
        <end position="147"/>
    </location>
</feature>
<dbReference type="SUPFAM" id="SSF46689">
    <property type="entry name" value="Homeodomain-like"/>
    <property type="match status" value="2"/>
</dbReference>
<dbReference type="PROSITE" id="PS01124">
    <property type="entry name" value="HTH_ARAC_FAMILY_2"/>
    <property type="match status" value="1"/>
</dbReference>
<reference evidence="5 6" key="1">
    <citation type="submission" date="2018-06" db="EMBL/GenBank/DDBJ databases">
        <authorList>
            <consortium name="Pathogen Informatics"/>
            <person name="Doyle S."/>
        </authorList>
    </citation>
    <scope>NUCLEOTIDE SEQUENCE [LARGE SCALE GENOMIC DNA]</scope>
    <source>
        <strain evidence="5 6">NCTC4837</strain>
    </source>
</reference>
<keyword evidence="1" id="KW-0805">Transcription regulation</keyword>
<dbReference type="PANTHER" id="PTHR43280:SF10">
    <property type="entry name" value="REGULATORY PROTEIN POCR"/>
    <property type="match status" value="1"/>
</dbReference>
<dbReference type="PROSITE" id="PS00041">
    <property type="entry name" value="HTH_ARAC_FAMILY_1"/>
    <property type="match status" value="1"/>
</dbReference>
<name>A0A2X2I4Y5_SHIDY</name>
<dbReference type="AlphaFoldDB" id="A0A2X2I4Y5"/>
<protein>
    <submittedName>
        <fullName evidence="5">AraC family transcriptional regulator</fullName>
    </submittedName>
</protein>
<dbReference type="GO" id="GO:0043565">
    <property type="term" value="F:sequence-specific DNA binding"/>
    <property type="evidence" value="ECO:0007669"/>
    <property type="project" value="InterPro"/>
</dbReference>
<evidence type="ECO:0000256" key="1">
    <source>
        <dbReference type="ARBA" id="ARBA00023015"/>
    </source>
</evidence>
<evidence type="ECO:0000256" key="2">
    <source>
        <dbReference type="ARBA" id="ARBA00023125"/>
    </source>
</evidence>
<dbReference type="Gene3D" id="1.10.10.60">
    <property type="entry name" value="Homeodomain-like"/>
    <property type="match status" value="2"/>
</dbReference>
<evidence type="ECO:0000256" key="3">
    <source>
        <dbReference type="ARBA" id="ARBA00023163"/>
    </source>
</evidence>
<evidence type="ECO:0000313" key="5">
    <source>
        <dbReference type="EMBL" id="SPZ77542.1"/>
    </source>
</evidence>
<sequence length="150" mass="17557">MLTALTHLSRSPLEQNIIQPLVLSLLHLCRNVVNMPPSNSQPRGDFLYHSICNWVQDNYAQPLTRESVAQFFNITPNHLSKLFAQHGTMRFIEYVRWVRMAKARMILQKYHLSIHEVAQRCGFPDSDYFCRVFRRQFGLTPGEYSARFQG</sequence>
<dbReference type="EMBL" id="UAUQ01000007">
    <property type="protein sequence ID" value="SPZ77542.1"/>
    <property type="molecule type" value="Genomic_DNA"/>
</dbReference>
<dbReference type="InterPro" id="IPR020449">
    <property type="entry name" value="Tscrpt_reg_AraC-type_HTH"/>
</dbReference>
<accession>A0A2X2I4Y5</accession>
<dbReference type="InterPro" id="IPR018060">
    <property type="entry name" value="HTH_AraC"/>
</dbReference>
<proteinExistence type="predicted"/>
<dbReference type="PANTHER" id="PTHR43280">
    <property type="entry name" value="ARAC-FAMILY TRANSCRIPTIONAL REGULATOR"/>
    <property type="match status" value="1"/>
</dbReference>
<dbReference type="Proteomes" id="UP000251082">
    <property type="component" value="Unassembled WGS sequence"/>
</dbReference>
<dbReference type="PRINTS" id="PR00032">
    <property type="entry name" value="HTHARAC"/>
</dbReference>
<keyword evidence="2" id="KW-0238">DNA-binding</keyword>